<evidence type="ECO:0000256" key="2">
    <source>
        <dbReference type="ARBA" id="ARBA00022617"/>
    </source>
</evidence>
<dbReference type="GO" id="GO:0004130">
    <property type="term" value="F:cytochrome-c peroxidase activity"/>
    <property type="evidence" value="ECO:0007669"/>
    <property type="project" value="TreeGrafter"/>
</dbReference>
<dbReference type="Proteomes" id="UP000256373">
    <property type="component" value="Unassembled WGS sequence"/>
</dbReference>
<dbReference type="OrthoDB" id="9805202at2"/>
<feature type="binding site" description="covalent" evidence="8">
    <location>
        <position position="72"/>
    </location>
    <ligand>
        <name>heme c</name>
        <dbReference type="ChEBI" id="CHEBI:61717"/>
        <label>1</label>
    </ligand>
</feature>
<keyword evidence="3 9" id="KW-0479">Metal-binding</keyword>
<feature type="domain" description="Cytochrome c" evidence="10">
    <location>
        <begin position="204"/>
        <end position="332"/>
    </location>
</feature>
<keyword evidence="5" id="KW-0574">Periplasm</keyword>
<dbReference type="Pfam" id="PF03150">
    <property type="entry name" value="CCP_MauG"/>
    <property type="match status" value="1"/>
</dbReference>
<comment type="subcellular location">
    <subcellularLocation>
        <location evidence="1">Periplasm</location>
    </subcellularLocation>
</comment>
<evidence type="ECO:0000256" key="8">
    <source>
        <dbReference type="PIRSR" id="PIRSR000294-1"/>
    </source>
</evidence>
<keyword evidence="4" id="KW-0732">Signal</keyword>
<comment type="cofactor">
    <cofactor evidence="8">
        <name>heme</name>
        <dbReference type="ChEBI" id="CHEBI:30413"/>
    </cofactor>
    <text evidence="8">Binds 2 heme groups.</text>
</comment>
<keyword evidence="2 8" id="KW-0349">Heme</keyword>
<protein>
    <submittedName>
        <fullName evidence="11">Cytochrome-c peroxidase</fullName>
    </submittedName>
</protein>
<feature type="binding site" description="axial binding residue" evidence="9">
    <location>
        <position position="221"/>
    </location>
    <ligand>
        <name>heme c</name>
        <dbReference type="ChEBI" id="CHEBI:61717"/>
        <label>2</label>
    </ligand>
    <ligandPart>
        <name>Fe</name>
        <dbReference type="ChEBI" id="CHEBI:18248"/>
    </ligandPart>
</feature>
<evidence type="ECO:0000256" key="7">
    <source>
        <dbReference type="ARBA" id="ARBA00023004"/>
    </source>
</evidence>
<dbReference type="RefSeq" id="WP_115831866.1">
    <property type="nucleotide sequence ID" value="NZ_QNUL01000012.1"/>
</dbReference>
<evidence type="ECO:0000256" key="5">
    <source>
        <dbReference type="ARBA" id="ARBA00022764"/>
    </source>
</evidence>
<dbReference type="InterPro" id="IPR004852">
    <property type="entry name" value="Di-haem_cyt_c_peroxidsae"/>
</dbReference>
<comment type="caution">
    <text evidence="11">The sequence shown here is derived from an EMBL/GenBank/DDBJ whole genome shotgun (WGS) entry which is preliminary data.</text>
</comment>
<dbReference type="InterPro" id="IPR051395">
    <property type="entry name" value="Cytochrome_c_Peroxidase/MauG"/>
</dbReference>
<reference evidence="11 12" key="1">
    <citation type="submission" date="2018-07" db="EMBL/GenBank/DDBJ databases">
        <title>Dyadobacter roseus sp. nov., isolated from rose rhizosphere soil.</title>
        <authorList>
            <person name="Chen L."/>
        </authorList>
    </citation>
    <scope>NUCLEOTIDE SEQUENCE [LARGE SCALE GENOMIC DNA]</scope>
    <source>
        <strain evidence="11 12">RS19</strain>
    </source>
</reference>
<evidence type="ECO:0000256" key="4">
    <source>
        <dbReference type="ARBA" id="ARBA00022729"/>
    </source>
</evidence>
<proteinExistence type="predicted"/>
<evidence type="ECO:0000259" key="10">
    <source>
        <dbReference type="PROSITE" id="PS51007"/>
    </source>
</evidence>
<dbReference type="PIRSF" id="PIRSF000294">
    <property type="entry name" value="Cytochrome-c_peroxidase"/>
    <property type="match status" value="1"/>
</dbReference>
<keyword evidence="7 9" id="KW-0408">Iron</keyword>
<evidence type="ECO:0000256" key="1">
    <source>
        <dbReference type="ARBA" id="ARBA00004418"/>
    </source>
</evidence>
<accession>A0A3D8YCT2</accession>
<dbReference type="InterPro" id="IPR036909">
    <property type="entry name" value="Cyt_c-like_dom_sf"/>
</dbReference>
<gene>
    <name evidence="11" type="ORF">DSL64_15710</name>
</gene>
<name>A0A3D8YCT2_9BACT</name>
<dbReference type="SUPFAM" id="SSF46626">
    <property type="entry name" value="Cytochrome c"/>
    <property type="match status" value="2"/>
</dbReference>
<evidence type="ECO:0000256" key="9">
    <source>
        <dbReference type="PIRSR" id="PIRSR000294-2"/>
    </source>
</evidence>
<dbReference type="GO" id="GO:0020037">
    <property type="term" value="F:heme binding"/>
    <property type="evidence" value="ECO:0007669"/>
    <property type="project" value="InterPro"/>
</dbReference>
<sequence>MHIIGSVSFVIAVTITACDKNGINPKSYGFLIPEHFPQPIFDTGNPSSREGIELGRMLFYDNKLSANNKISCASCHDPKLAFSDGLQFGSAGVSATPLLRHSPALFNLAWANKGLFWDGGATNLESQVFAPLTAHDEMAQDLDQLIIELNSVARYVSGFQEAFNQPVNIQNVAKALAQFQRSLVSANSKYDRYRLKTKGASLTMEEIKGQVLVKQKCQGCHVGELFTDFDFHNNGLDTDFSDAGHEGIYMGRFRITYDINDLGKFKTPSLRNVALTSPYMHNARFSTLEEVVEHYSSGIKGSVTLDPLLPRNGFKLSAQEQKQIIAFLHTLTDHTFISDQKHFLPPNFEQ</sequence>
<evidence type="ECO:0000313" key="12">
    <source>
        <dbReference type="Proteomes" id="UP000256373"/>
    </source>
</evidence>
<dbReference type="InterPro" id="IPR009056">
    <property type="entry name" value="Cyt_c-like_dom"/>
</dbReference>
<dbReference type="PROSITE" id="PS51007">
    <property type="entry name" value="CYTC"/>
    <property type="match status" value="1"/>
</dbReference>
<dbReference type="PANTHER" id="PTHR30600:SF10">
    <property type="entry name" value="BLL6722 PROTEIN"/>
    <property type="match status" value="1"/>
</dbReference>
<dbReference type="GO" id="GO:0046872">
    <property type="term" value="F:metal ion binding"/>
    <property type="evidence" value="ECO:0007669"/>
    <property type="project" value="UniProtKB-KW"/>
</dbReference>
<dbReference type="GO" id="GO:0042597">
    <property type="term" value="C:periplasmic space"/>
    <property type="evidence" value="ECO:0007669"/>
    <property type="project" value="UniProtKB-SubCell"/>
</dbReference>
<keyword evidence="12" id="KW-1185">Reference proteome</keyword>
<evidence type="ECO:0000256" key="6">
    <source>
        <dbReference type="ARBA" id="ARBA00023002"/>
    </source>
</evidence>
<organism evidence="11 12">
    <name type="scientific">Dyadobacter luteus</name>
    <dbReference type="NCBI Taxonomy" id="2259619"/>
    <lineage>
        <taxon>Bacteria</taxon>
        <taxon>Pseudomonadati</taxon>
        <taxon>Bacteroidota</taxon>
        <taxon>Cytophagia</taxon>
        <taxon>Cytophagales</taxon>
        <taxon>Spirosomataceae</taxon>
        <taxon>Dyadobacter</taxon>
    </lineage>
</organism>
<feature type="binding site" description="covalent" evidence="8">
    <location>
        <position position="220"/>
    </location>
    <ligand>
        <name>heme c</name>
        <dbReference type="ChEBI" id="CHEBI:61717"/>
        <label>2</label>
    </ligand>
</feature>
<dbReference type="GO" id="GO:0009055">
    <property type="term" value="F:electron transfer activity"/>
    <property type="evidence" value="ECO:0007669"/>
    <property type="project" value="InterPro"/>
</dbReference>
<keyword evidence="6" id="KW-0560">Oxidoreductase</keyword>
<evidence type="ECO:0000256" key="3">
    <source>
        <dbReference type="ARBA" id="ARBA00022723"/>
    </source>
</evidence>
<feature type="binding site" description="covalent" evidence="8">
    <location>
        <position position="217"/>
    </location>
    <ligand>
        <name>heme c</name>
        <dbReference type="ChEBI" id="CHEBI:61717"/>
        <label>2</label>
    </ligand>
</feature>
<dbReference type="AlphaFoldDB" id="A0A3D8YCT2"/>
<evidence type="ECO:0000313" key="11">
    <source>
        <dbReference type="EMBL" id="REA60121.1"/>
    </source>
</evidence>
<dbReference type="EMBL" id="QNUL01000012">
    <property type="protein sequence ID" value="REA60121.1"/>
    <property type="molecule type" value="Genomic_DNA"/>
</dbReference>
<comment type="PTM">
    <text evidence="8">Binds 2 heme groups per subunit.</text>
</comment>
<dbReference type="InterPro" id="IPR026259">
    <property type="entry name" value="MauG/Cytc_peroxidase"/>
</dbReference>
<feature type="binding site" description="covalent" evidence="8">
    <location>
        <position position="75"/>
    </location>
    <ligand>
        <name>heme c</name>
        <dbReference type="ChEBI" id="CHEBI:61717"/>
        <label>1</label>
    </ligand>
</feature>
<feature type="binding site" description="axial binding residue" evidence="9">
    <location>
        <position position="76"/>
    </location>
    <ligand>
        <name>heme c</name>
        <dbReference type="ChEBI" id="CHEBI:61717"/>
        <label>1</label>
    </ligand>
    <ligandPart>
        <name>Fe</name>
        <dbReference type="ChEBI" id="CHEBI:18248"/>
    </ligandPart>
</feature>
<keyword evidence="11" id="KW-0575">Peroxidase</keyword>
<dbReference type="PANTHER" id="PTHR30600">
    <property type="entry name" value="CYTOCHROME C PEROXIDASE-RELATED"/>
    <property type="match status" value="1"/>
</dbReference>
<dbReference type="Gene3D" id="1.10.760.10">
    <property type="entry name" value="Cytochrome c-like domain"/>
    <property type="match status" value="2"/>
</dbReference>